<sequence length="233" mass="25973">MYASIRNDRNSLGDLGCGPPALGLGRSRAKGLFTAFLNVHTVPPSRPSSLGPRNLARVRVATATRRVTARRARRVPGASTAPGAHGSWRTKLLAAHKSTVGLWICVYQGFLQRPVLPNNSQRTPRKPWGKPCLQLSICRSHCTSALIPKPFSRWLVRRSQTSVLHELFHPCQVVLKILFIPEQSHPDHRLVCSSVIESIPSFFFFHFCCCCLRQGLTTEFRLALNSLCTPSWP</sequence>
<organism evidence="1 2">
    <name type="scientific">Heterocephalus glaber</name>
    <name type="common">Naked mole rat</name>
    <dbReference type="NCBI Taxonomy" id="10181"/>
    <lineage>
        <taxon>Eukaryota</taxon>
        <taxon>Metazoa</taxon>
        <taxon>Chordata</taxon>
        <taxon>Craniata</taxon>
        <taxon>Vertebrata</taxon>
        <taxon>Euteleostomi</taxon>
        <taxon>Mammalia</taxon>
        <taxon>Eutheria</taxon>
        <taxon>Euarchontoglires</taxon>
        <taxon>Glires</taxon>
        <taxon>Rodentia</taxon>
        <taxon>Hystricomorpha</taxon>
        <taxon>Bathyergidae</taxon>
        <taxon>Heterocephalus</taxon>
    </lineage>
</organism>
<proteinExistence type="predicted"/>
<dbReference type="RefSeq" id="XP_021105932.1">
    <property type="nucleotide sequence ID" value="XM_021250273.1"/>
</dbReference>
<name>A0AAX6SAC1_HETGA</name>
<gene>
    <name evidence="2" type="primary">LOC110347184</name>
</gene>
<evidence type="ECO:0000313" key="1">
    <source>
        <dbReference type="Proteomes" id="UP000694906"/>
    </source>
</evidence>
<evidence type="ECO:0000313" key="2">
    <source>
        <dbReference type="RefSeq" id="XP_021105932.1"/>
    </source>
</evidence>
<keyword evidence="1" id="KW-1185">Reference proteome</keyword>
<protein>
    <submittedName>
        <fullName evidence="2">Uncharacterized protein LOC110347184</fullName>
    </submittedName>
</protein>
<dbReference type="Proteomes" id="UP000694906">
    <property type="component" value="Unplaced"/>
</dbReference>
<accession>A0AAX6SAC1</accession>
<dbReference type="AlphaFoldDB" id="A0AAX6SAC1"/>
<reference evidence="2" key="1">
    <citation type="submission" date="2025-08" db="UniProtKB">
        <authorList>
            <consortium name="RefSeq"/>
        </authorList>
    </citation>
    <scope>IDENTIFICATION</scope>
</reference>
<dbReference type="GeneID" id="110347184"/>